<name>A0A0G0SSW2_9BACT</name>
<keyword evidence="2" id="KW-1133">Transmembrane helix</keyword>
<keyword evidence="2" id="KW-0472">Membrane</keyword>
<dbReference type="SUPFAM" id="SSF53850">
    <property type="entry name" value="Periplasmic binding protein-like II"/>
    <property type="match status" value="1"/>
</dbReference>
<dbReference type="AlphaFoldDB" id="A0A0G0SSW2"/>
<dbReference type="InterPro" id="IPR050490">
    <property type="entry name" value="Bact_solute-bd_prot1"/>
</dbReference>
<comment type="caution">
    <text evidence="3">The sequence shown here is derived from an EMBL/GenBank/DDBJ whole genome shotgun (WGS) entry which is preliminary data.</text>
</comment>
<sequence>MITLNQMPDNNLGQIPVTPQVAPPTGTVPPPAQPVTSTVVQAPTGSGGNFLKIALIIVGIALLALGIFIGARTLLSRFGTGGQVTLTWWGLWEDASVVSPLIAEYEASHPKVKINYVMQSHQDYRERLTNSLAKGEGPDIFRFHNSWVPMFRKELDYLPPSVMSPSEYSQTFYPVVTSDLTSGTGMVGIPLEYDGLVLYINQEIFDQNAKSPPTTWDDLRQTAISLTKKDEQGTITQAGVALGRVENVDHWQEILGLMMLQNGVSLENPTGKLAEDALTFFSVFSSVDGVWDATLPPSTAAFAAGKLAMYFGPSWRTFEIKIQNPNLKFKTFPVPQLPKTTPNEPDISYASYWVEGVWARSKNKAAAWDFLKFMSQKDSLEKLYQNEAKVRQFGEPYPRADMASLLSADPILGALMNQAPDAQSWYLQSRTFDGPTGINSQISKYFEDAVNAVNSGTPADKALETVVSGVSQVLSQYGTSAK</sequence>
<evidence type="ECO:0000313" key="3">
    <source>
        <dbReference type="EMBL" id="KKR37850.1"/>
    </source>
</evidence>
<dbReference type="EMBL" id="LBXW01000031">
    <property type="protein sequence ID" value="KKR37850.1"/>
    <property type="molecule type" value="Genomic_DNA"/>
</dbReference>
<accession>A0A0G0SSW2</accession>
<dbReference type="PANTHER" id="PTHR43649:SF12">
    <property type="entry name" value="DIACETYLCHITOBIOSE BINDING PROTEIN DASA"/>
    <property type="match status" value="1"/>
</dbReference>
<feature type="transmembrane region" description="Helical" evidence="2">
    <location>
        <begin position="50"/>
        <end position="71"/>
    </location>
</feature>
<proteinExistence type="predicted"/>
<feature type="region of interest" description="Disordered" evidence="1">
    <location>
        <begin position="1"/>
        <end position="36"/>
    </location>
</feature>
<dbReference type="Gene3D" id="3.40.190.10">
    <property type="entry name" value="Periplasmic binding protein-like II"/>
    <property type="match status" value="1"/>
</dbReference>
<dbReference type="Proteomes" id="UP000034687">
    <property type="component" value="Unassembled WGS sequence"/>
</dbReference>
<dbReference type="InterPro" id="IPR006059">
    <property type="entry name" value="SBP"/>
</dbReference>
<organism evidence="3 4">
    <name type="scientific">Candidatus Woesebacteria bacterium GW2011_GWB1_40_101</name>
    <dbReference type="NCBI Taxonomy" id="1618575"/>
    <lineage>
        <taxon>Bacteria</taxon>
        <taxon>Candidatus Woeseibacteriota</taxon>
    </lineage>
</organism>
<evidence type="ECO:0000256" key="2">
    <source>
        <dbReference type="SAM" id="Phobius"/>
    </source>
</evidence>
<gene>
    <name evidence="3" type="ORF">UT72_C0031G0002</name>
</gene>
<feature type="compositionally biased region" description="Low complexity" evidence="1">
    <location>
        <begin position="16"/>
        <end position="25"/>
    </location>
</feature>
<dbReference type="PANTHER" id="PTHR43649">
    <property type="entry name" value="ARABINOSE-BINDING PROTEIN-RELATED"/>
    <property type="match status" value="1"/>
</dbReference>
<reference evidence="3 4" key="1">
    <citation type="journal article" date="2015" name="Nature">
        <title>rRNA introns, odd ribosomes, and small enigmatic genomes across a large radiation of phyla.</title>
        <authorList>
            <person name="Brown C.T."/>
            <person name="Hug L.A."/>
            <person name="Thomas B.C."/>
            <person name="Sharon I."/>
            <person name="Castelle C.J."/>
            <person name="Singh A."/>
            <person name="Wilkins M.J."/>
            <person name="Williams K.H."/>
            <person name="Banfield J.F."/>
        </authorList>
    </citation>
    <scope>NUCLEOTIDE SEQUENCE [LARGE SCALE GENOMIC DNA]</scope>
</reference>
<feature type="compositionally biased region" description="Polar residues" evidence="1">
    <location>
        <begin position="1"/>
        <end position="13"/>
    </location>
</feature>
<protein>
    <submittedName>
        <fullName evidence="3">Extracellular solute-binding protein family 1</fullName>
    </submittedName>
</protein>
<dbReference type="Pfam" id="PF01547">
    <property type="entry name" value="SBP_bac_1"/>
    <property type="match status" value="1"/>
</dbReference>
<evidence type="ECO:0000256" key="1">
    <source>
        <dbReference type="SAM" id="MobiDB-lite"/>
    </source>
</evidence>
<evidence type="ECO:0000313" key="4">
    <source>
        <dbReference type="Proteomes" id="UP000034687"/>
    </source>
</evidence>
<dbReference type="PATRIC" id="fig|1618575.3.peg.351"/>
<keyword evidence="2" id="KW-0812">Transmembrane</keyword>